<sequence length="29" mass="3441">MLFPRHALCLAGLFQTFSMVWCFSPFPHR</sequence>
<dbReference type="EMBL" id="GBXM01025648">
    <property type="protein sequence ID" value="JAH82929.1"/>
    <property type="molecule type" value="Transcribed_RNA"/>
</dbReference>
<reference evidence="1" key="2">
    <citation type="journal article" date="2015" name="Fish Shellfish Immunol.">
        <title>Early steps in the European eel (Anguilla anguilla)-Vibrio vulnificus interaction in the gills: Role of the RtxA13 toxin.</title>
        <authorList>
            <person name="Callol A."/>
            <person name="Pajuelo D."/>
            <person name="Ebbesson L."/>
            <person name="Teles M."/>
            <person name="MacKenzie S."/>
            <person name="Amaro C."/>
        </authorList>
    </citation>
    <scope>NUCLEOTIDE SEQUENCE</scope>
</reference>
<accession>A0A0E9VXR1</accession>
<organism evidence="1">
    <name type="scientific">Anguilla anguilla</name>
    <name type="common">European freshwater eel</name>
    <name type="synonym">Muraena anguilla</name>
    <dbReference type="NCBI Taxonomy" id="7936"/>
    <lineage>
        <taxon>Eukaryota</taxon>
        <taxon>Metazoa</taxon>
        <taxon>Chordata</taxon>
        <taxon>Craniata</taxon>
        <taxon>Vertebrata</taxon>
        <taxon>Euteleostomi</taxon>
        <taxon>Actinopterygii</taxon>
        <taxon>Neopterygii</taxon>
        <taxon>Teleostei</taxon>
        <taxon>Anguilliformes</taxon>
        <taxon>Anguillidae</taxon>
        <taxon>Anguilla</taxon>
    </lineage>
</organism>
<proteinExistence type="predicted"/>
<dbReference type="AlphaFoldDB" id="A0A0E9VXR1"/>
<evidence type="ECO:0000313" key="1">
    <source>
        <dbReference type="EMBL" id="JAH82929.1"/>
    </source>
</evidence>
<protein>
    <submittedName>
        <fullName evidence="1">Uncharacterized protein</fullName>
    </submittedName>
</protein>
<reference evidence="1" key="1">
    <citation type="submission" date="2014-11" db="EMBL/GenBank/DDBJ databases">
        <authorList>
            <person name="Amaro Gonzalez C."/>
        </authorList>
    </citation>
    <scope>NUCLEOTIDE SEQUENCE</scope>
</reference>
<name>A0A0E9VXR1_ANGAN</name>